<feature type="region of interest" description="Disordered" evidence="10">
    <location>
        <begin position="540"/>
        <end position="559"/>
    </location>
</feature>
<feature type="transmembrane region" description="Helical" evidence="11">
    <location>
        <begin position="496"/>
        <end position="521"/>
    </location>
</feature>
<evidence type="ECO:0000256" key="11">
    <source>
        <dbReference type="SAM" id="Phobius"/>
    </source>
</evidence>
<feature type="transmembrane region" description="Helical" evidence="11">
    <location>
        <begin position="435"/>
        <end position="453"/>
    </location>
</feature>
<dbReference type="CDD" id="cd09323">
    <property type="entry name" value="TDT_SLAC1_like"/>
    <property type="match status" value="1"/>
</dbReference>
<evidence type="ECO:0000256" key="5">
    <source>
        <dbReference type="ARBA" id="ARBA00022475"/>
    </source>
</evidence>
<dbReference type="GO" id="GO:0008308">
    <property type="term" value="F:voltage-gated monoatomic anion channel activity"/>
    <property type="evidence" value="ECO:0007669"/>
    <property type="project" value="InterPro"/>
</dbReference>
<dbReference type="GO" id="GO:0090332">
    <property type="term" value="P:stomatal closure"/>
    <property type="evidence" value="ECO:0007669"/>
    <property type="project" value="TreeGrafter"/>
</dbReference>
<feature type="transmembrane region" description="Helical" evidence="11">
    <location>
        <begin position="465"/>
        <end position="484"/>
    </location>
</feature>
<accession>A0AAV1CDX2</accession>
<evidence type="ECO:0000313" key="12">
    <source>
        <dbReference type="EMBL" id="CAI9093859.1"/>
    </source>
</evidence>
<dbReference type="PANTHER" id="PTHR31269:SF11">
    <property type="entry name" value="GUARD CELL S-TYPE ANION CHANNEL SLAC1"/>
    <property type="match status" value="1"/>
</dbReference>
<evidence type="ECO:0000256" key="6">
    <source>
        <dbReference type="ARBA" id="ARBA00022692"/>
    </source>
</evidence>
<keyword evidence="7 11" id="KW-1133">Transmembrane helix</keyword>
<evidence type="ECO:0000256" key="3">
    <source>
        <dbReference type="ARBA" id="ARBA00007808"/>
    </source>
</evidence>
<keyword evidence="4" id="KW-0813">Transport</keyword>
<dbReference type="EMBL" id="OX459119">
    <property type="protein sequence ID" value="CAI9093859.1"/>
    <property type="molecule type" value="Genomic_DNA"/>
</dbReference>
<protein>
    <submittedName>
        <fullName evidence="12">OLC1v1029449C1</fullName>
    </submittedName>
</protein>
<dbReference type="GO" id="GO:0005886">
    <property type="term" value="C:plasma membrane"/>
    <property type="evidence" value="ECO:0007669"/>
    <property type="project" value="UniProtKB-SubCell"/>
</dbReference>
<dbReference type="AlphaFoldDB" id="A0AAV1CDX2"/>
<evidence type="ECO:0000256" key="1">
    <source>
        <dbReference type="ARBA" id="ARBA00004127"/>
    </source>
</evidence>
<dbReference type="Gene3D" id="1.50.10.150">
    <property type="entry name" value="Voltage-dependent anion channel"/>
    <property type="match status" value="1"/>
</dbReference>
<evidence type="ECO:0000256" key="8">
    <source>
        <dbReference type="ARBA" id="ARBA00023065"/>
    </source>
</evidence>
<evidence type="ECO:0000256" key="4">
    <source>
        <dbReference type="ARBA" id="ARBA00022448"/>
    </source>
</evidence>
<feature type="transmembrane region" description="Helical" evidence="11">
    <location>
        <begin position="290"/>
        <end position="310"/>
    </location>
</feature>
<dbReference type="InterPro" id="IPR004695">
    <property type="entry name" value="SLAC1/Mae1/Ssu1/TehA"/>
</dbReference>
<keyword evidence="6 11" id="KW-0812">Transmembrane</keyword>
<evidence type="ECO:0000256" key="9">
    <source>
        <dbReference type="ARBA" id="ARBA00023136"/>
    </source>
</evidence>
<feature type="transmembrane region" description="Helical" evidence="11">
    <location>
        <begin position="250"/>
        <end position="269"/>
    </location>
</feature>
<keyword evidence="5" id="KW-1003">Cell membrane</keyword>
<keyword evidence="9 11" id="KW-0472">Membrane</keyword>
<keyword evidence="8" id="KW-0406">Ion transport</keyword>
<dbReference type="InterPro" id="IPR030183">
    <property type="entry name" value="SLAC/SLAH"/>
</dbReference>
<proteinExistence type="inferred from homology"/>
<comment type="similarity">
    <text evidence="3">Belongs to the SLAC1 S-type anion channel family.</text>
</comment>
<reference evidence="12" key="1">
    <citation type="submission" date="2023-03" db="EMBL/GenBank/DDBJ databases">
        <authorList>
            <person name="Julca I."/>
        </authorList>
    </citation>
    <scope>NUCLEOTIDE SEQUENCE</scope>
</reference>
<feature type="transmembrane region" description="Helical" evidence="11">
    <location>
        <begin position="378"/>
        <end position="398"/>
    </location>
</feature>
<name>A0AAV1CDX2_OLDCO</name>
<dbReference type="Pfam" id="PF03595">
    <property type="entry name" value="SLAC1"/>
    <property type="match status" value="1"/>
</dbReference>
<feature type="compositionally biased region" description="Low complexity" evidence="10">
    <location>
        <begin position="38"/>
        <end position="47"/>
    </location>
</feature>
<evidence type="ECO:0000256" key="10">
    <source>
        <dbReference type="SAM" id="MobiDB-lite"/>
    </source>
</evidence>
<evidence type="ECO:0000256" key="7">
    <source>
        <dbReference type="ARBA" id="ARBA00022989"/>
    </source>
</evidence>
<feature type="transmembrane region" description="Helical" evidence="11">
    <location>
        <begin position="316"/>
        <end position="334"/>
    </location>
</feature>
<sequence length="584" mass="65356">MDMNPSNNLPNFQGTHFVDIHEVLHEDEEEGEGEKKLINNNNNTNVNVPNHHDKAKNRFVHPKIRNINTDGKRPPPHHKGFSRQVSLETGFSVLNGGSSSNNKAQKKLLTRSGNSFGDYGSARCQVAEGRKADFNMFRTKSTLSRQNSALPPKDVGGNDPCLKKDIESGGVDVSVPAGRYFAALKGPELDQVKDSEDILLPKDELWPFLLRFPIGCFGICLGLSSQSILWHALAVSKSTQFLHITPFINIALWILALSILVAVTVTYALKCALYFEAVKREYFHPVRVNFFFAPWVVCMFLSIGVPPKFAPETLHPAIWCVFITPILFLDLKIYGQWLSGGKRRLSKVANPSSHLSVVGNFVGAILAAKVGWVEPGKFLWAVGFAHYLVVFVTLYQRLPTSEALPKELHPVYSMFIATPAAASIAWGAIYGQFDGLARTCYFMAVFLYLSLVVRINFFWGFRFSVAWWSYTFPMTTVSIAAIKYADEVPCPFSKGFAVALSFMSSTMVSILFVSTLLHAFYWQTLFPNDLAIAITTKRTPSANKDKKSPKKRYDLKKWTKQSPLSFVSNLRKQHSGDKCSDEEN</sequence>
<dbReference type="GO" id="GO:0006873">
    <property type="term" value="P:intracellular monoatomic ion homeostasis"/>
    <property type="evidence" value="ECO:0007669"/>
    <property type="project" value="InterPro"/>
</dbReference>
<dbReference type="GO" id="GO:0012505">
    <property type="term" value="C:endomembrane system"/>
    <property type="evidence" value="ECO:0007669"/>
    <property type="project" value="UniProtKB-SubCell"/>
</dbReference>
<keyword evidence="13" id="KW-1185">Reference proteome</keyword>
<dbReference type="PANTHER" id="PTHR31269">
    <property type="entry name" value="S-TYPE ANION CHANNEL SLAH3"/>
    <property type="match status" value="1"/>
</dbReference>
<dbReference type="InterPro" id="IPR038665">
    <property type="entry name" value="Voltage-dep_anion_channel_sf"/>
</dbReference>
<feature type="transmembrane region" description="Helical" evidence="11">
    <location>
        <begin position="355"/>
        <end position="372"/>
    </location>
</feature>
<dbReference type="Proteomes" id="UP001161247">
    <property type="component" value="Chromosome 2"/>
</dbReference>
<feature type="transmembrane region" description="Helical" evidence="11">
    <location>
        <begin position="410"/>
        <end position="429"/>
    </location>
</feature>
<evidence type="ECO:0000313" key="13">
    <source>
        <dbReference type="Proteomes" id="UP001161247"/>
    </source>
</evidence>
<feature type="transmembrane region" description="Helical" evidence="11">
    <location>
        <begin position="208"/>
        <end position="230"/>
    </location>
</feature>
<comment type="subcellular location">
    <subcellularLocation>
        <location evidence="2">Cell membrane</location>
    </subcellularLocation>
    <subcellularLocation>
        <location evidence="1">Endomembrane system</location>
        <topology evidence="1">Multi-pass membrane protein</topology>
    </subcellularLocation>
</comment>
<organism evidence="12 13">
    <name type="scientific">Oldenlandia corymbosa var. corymbosa</name>
    <dbReference type="NCBI Taxonomy" id="529605"/>
    <lineage>
        <taxon>Eukaryota</taxon>
        <taxon>Viridiplantae</taxon>
        <taxon>Streptophyta</taxon>
        <taxon>Embryophyta</taxon>
        <taxon>Tracheophyta</taxon>
        <taxon>Spermatophyta</taxon>
        <taxon>Magnoliopsida</taxon>
        <taxon>eudicotyledons</taxon>
        <taxon>Gunneridae</taxon>
        <taxon>Pentapetalae</taxon>
        <taxon>asterids</taxon>
        <taxon>lamiids</taxon>
        <taxon>Gentianales</taxon>
        <taxon>Rubiaceae</taxon>
        <taxon>Rubioideae</taxon>
        <taxon>Spermacoceae</taxon>
        <taxon>Hedyotis-Oldenlandia complex</taxon>
        <taxon>Oldenlandia</taxon>
    </lineage>
</organism>
<gene>
    <name evidence="12" type="ORF">OLC1_LOCUS5174</name>
</gene>
<feature type="region of interest" description="Disordered" evidence="10">
    <location>
        <begin position="27"/>
        <end position="53"/>
    </location>
</feature>
<evidence type="ECO:0000256" key="2">
    <source>
        <dbReference type="ARBA" id="ARBA00004236"/>
    </source>
</evidence>
<feature type="compositionally biased region" description="Basic and acidic residues" evidence="10">
    <location>
        <begin position="543"/>
        <end position="557"/>
    </location>
</feature>